<sequence>VKTVKALKRDEIVGSSPQMNECFDLVAQAASTDINVMIMGETGTGKELFAKAVHNNSSRANGNFIVVDCAALPETLLESILFGHEKGAFTGAVKSRGGLIKQADGGTLFLDEIGEMPMSVQKTLLRVLQERSFRPLGSKYEIKVDFRLVAATNRDIDSMVKSKQFRKDLFFRLKSFTIELPRLKDHKEDIKELILYYIAKICNTYGIETKGVSPEFIETLYACSWPGNVRELIHSLERSISAAKYEHVLFPRHLPDHIRIEIARASLGRKAPPQDHHGRACFSPAKITDLRNFLEDAKRQYFQTLMAHAADNTGEACRISGISRSSLYEHLKKYKIPTSG</sequence>
<keyword evidence="4" id="KW-0238">DNA-binding</keyword>
<dbReference type="Pfam" id="PF00158">
    <property type="entry name" value="Sigma54_activat"/>
    <property type="match status" value="1"/>
</dbReference>
<evidence type="ECO:0000313" key="8">
    <source>
        <dbReference type="Proteomes" id="UP000605201"/>
    </source>
</evidence>
<dbReference type="CDD" id="cd00009">
    <property type="entry name" value="AAA"/>
    <property type="match status" value="1"/>
</dbReference>
<dbReference type="InterPro" id="IPR025662">
    <property type="entry name" value="Sigma_54_int_dom_ATP-bd_1"/>
</dbReference>
<dbReference type="PROSITE" id="PS00675">
    <property type="entry name" value="SIGMA54_INTERACT_1"/>
    <property type="match status" value="1"/>
</dbReference>
<dbReference type="Pfam" id="PF25601">
    <property type="entry name" value="AAA_lid_14"/>
    <property type="match status" value="1"/>
</dbReference>
<evidence type="ECO:0000259" key="6">
    <source>
        <dbReference type="PROSITE" id="PS50045"/>
    </source>
</evidence>
<protein>
    <submittedName>
        <fullName evidence="7">Sigma 54-interacting transcriptional regulator</fullName>
    </submittedName>
</protein>
<dbReference type="EMBL" id="JACNIG010000030">
    <property type="protein sequence ID" value="MBC8430377.1"/>
    <property type="molecule type" value="Genomic_DNA"/>
</dbReference>
<dbReference type="AlphaFoldDB" id="A0A8J6NZD4"/>
<keyword evidence="2" id="KW-0067">ATP-binding</keyword>
<dbReference type="InterPro" id="IPR027417">
    <property type="entry name" value="P-loop_NTPase"/>
</dbReference>
<dbReference type="GO" id="GO:0003677">
    <property type="term" value="F:DNA binding"/>
    <property type="evidence" value="ECO:0007669"/>
    <property type="project" value="UniProtKB-KW"/>
</dbReference>
<dbReference type="Gene3D" id="1.10.8.60">
    <property type="match status" value="1"/>
</dbReference>
<dbReference type="PANTHER" id="PTHR32071:SF113">
    <property type="entry name" value="ALGINATE BIOSYNTHESIS TRANSCRIPTIONAL REGULATORY PROTEIN ALGB"/>
    <property type="match status" value="1"/>
</dbReference>
<evidence type="ECO:0000256" key="3">
    <source>
        <dbReference type="ARBA" id="ARBA00023015"/>
    </source>
</evidence>
<dbReference type="InterPro" id="IPR009057">
    <property type="entry name" value="Homeodomain-like_sf"/>
</dbReference>
<dbReference type="PROSITE" id="PS50045">
    <property type="entry name" value="SIGMA54_INTERACT_4"/>
    <property type="match status" value="1"/>
</dbReference>
<keyword evidence="5" id="KW-0804">Transcription</keyword>
<dbReference type="SUPFAM" id="SSF46689">
    <property type="entry name" value="Homeodomain-like"/>
    <property type="match status" value="1"/>
</dbReference>
<dbReference type="InterPro" id="IPR025943">
    <property type="entry name" value="Sigma_54_int_dom_ATP-bd_2"/>
</dbReference>
<dbReference type="Proteomes" id="UP000605201">
    <property type="component" value="Unassembled WGS sequence"/>
</dbReference>
<dbReference type="GO" id="GO:0005524">
    <property type="term" value="F:ATP binding"/>
    <property type="evidence" value="ECO:0007669"/>
    <property type="project" value="UniProtKB-KW"/>
</dbReference>
<dbReference type="SMART" id="SM00382">
    <property type="entry name" value="AAA"/>
    <property type="match status" value="1"/>
</dbReference>
<dbReference type="InterPro" id="IPR025944">
    <property type="entry name" value="Sigma_54_int_dom_CS"/>
</dbReference>
<dbReference type="PROSITE" id="PS00688">
    <property type="entry name" value="SIGMA54_INTERACT_3"/>
    <property type="match status" value="1"/>
</dbReference>
<evidence type="ECO:0000313" key="7">
    <source>
        <dbReference type="EMBL" id="MBC8430377.1"/>
    </source>
</evidence>
<accession>A0A8J6NZD4</accession>
<reference evidence="7 8" key="1">
    <citation type="submission" date="2020-08" db="EMBL/GenBank/DDBJ databases">
        <title>Bridging the membrane lipid divide: bacteria of the FCB group superphylum have the potential to synthesize archaeal ether lipids.</title>
        <authorList>
            <person name="Villanueva L."/>
            <person name="Von Meijenfeldt F.A.B."/>
            <person name="Westbye A.B."/>
            <person name="Yadav S."/>
            <person name="Hopmans E.C."/>
            <person name="Dutilh B.E."/>
            <person name="Sinninghe Damste J.S."/>
        </authorList>
    </citation>
    <scope>NUCLEOTIDE SEQUENCE [LARGE SCALE GENOMIC DNA]</scope>
    <source>
        <strain evidence="7">NIOZ-UU17</strain>
    </source>
</reference>
<organism evidence="7 8">
    <name type="scientific">Candidatus Desulfatibia vada</name>
    <dbReference type="NCBI Taxonomy" id="2841696"/>
    <lineage>
        <taxon>Bacteria</taxon>
        <taxon>Pseudomonadati</taxon>
        <taxon>Thermodesulfobacteriota</taxon>
        <taxon>Desulfobacteria</taxon>
        <taxon>Desulfobacterales</taxon>
        <taxon>Desulfobacterales incertae sedis</taxon>
        <taxon>Candidatus Desulfatibia</taxon>
    </lineage>
</organism>
<name>A0A8J6NZD4_9BACT</name>
<evidence type="ECO:0000256" key="2">
    <source>
        <dbReference type="ARBA" id="ARBA00022840"/>
    </source>
</evidence>
<feature type="non-terminal residue" evidence="7">
    <location>
        <position position="1"/>
    </location>
</feature>
<keyword evidence="3" id="KW-0805">Transcription regulation</keyword>
<dbReference type="InterPro" id="IPR058031">
    <property type="entry name" value="AAA_lid_NorR"/>
</dbReference>
<comment type="caution">
    <text evidence="7">The sequence shown here is derived from an EMBL/GenBank/DDBJ whole genome shotgun (WGS) entry which is preliminary data.</text>
</comment>
<dbReference type="InterPro" id="IPR002078">
    <property type="entry name" value="Sigma_54_int"/>
</dbReference>
<dbReference type="InterPro" id="IPR003593">
    <property type="entry name" value="AAA+_ATPase"/>
</dbReference>
<dbReference type="FunFam" id="3.40.50.300:FF:000006">
    <property type="entry name" value="DNA-binding transcriptional regulator NtrC"/>
    <property type="match status" value="1"/>
</dbReference>
<evidence type="ECO:0000256" key="5">
    <source>
        <dbReference type="ARBA" id="ARBA00023163"/>
    </source>
</evidence>
<keyword evidence="1" id="KW-0547">Nucleotide-binding</keyword>
<dbReference type="GO" id="GO:0006355">
    <property type="term" value="P:regulation of DNA-templated transcription"/>
    <property type="evidence" value="ECO:0007669"/>
    <property type="project" value="InterPro"/>
</dbReference>
<dbReference type="SUPFAM" id="SSF52540">
    <property type="entry name" value="P-loop containing nucleoside triphosphate hydrolases"/>
    <property type="match status" value="1"/>
</dbReference>
<dbReference type="Gene3D" id="3.40.50.300">
    <property type="entry name" value="P-loop containing nucleotide triphosphate hydrolases"/>
    <property type="match status" value="1"/>
</dbReference>
<evidence type="ECO:0000256" key="4">
    <source>
        <dbReference type="ARBA" id="ARBA00023125"/>
    </source>
</evidence>
<dbReference type="PROSITE" id="PS00676">
    <property type="entry name" value="SIGMA54_INTERACT_2"/>
    <property type="match status" value="1"/>
</dbReference>
<proteinExistence type="predicted"/>
<dbReference type="Gene3D" id="1.10.10.60">
    <property type="entry name" value="Homeodomain-like"/>
    <property type="match status" value="1"/>
</dbReference>
<evidence type="ECO:0000256" key="1">
    <source>
        <dbReference type="ARBA" id="ARBA00022741"/>
    </source>
</evidence>
<feature type="domain" description="Sigma-54 factor interaction" evidence="6">
    <location>
        <begin position="12"/>
        <end position="241"/>
    </location>
</feature>
<dbReference type="PANTHER" id="PTHR32071">
    <property type="entry name" value="TRANSCRIPTIONAL REGULATORY PROTEIN"/>
    <property type="match status" value="1"/>
</dbReference>
<gene>
    <name evidence="7" type="ORF">H8D96_00510</name>
</gene>